<proteinExistence type="predicted"/>
<name>J3MDR9_ORYBR</name>
<reference evidence="1" key="2">
    <citation type="submission" date="2013-04" db="UniProtKB">
        <authorList>
            <consortium name="EnsemblPlants"/>
        </authorList>
    </citation>
    <scope>IDENTIFICATION</scope>
</reference>
<protein>
    <submittedName>
        <fullName evidence="1">Uncharacterized protein</fullName>
    </submittedName>
</protein>
<evidence type="ECO:0000313" key="1">
    <source>
        <dbReference type="EnsemblPlants" id="OB06G21630.1"/>
    </source>
</evidence>
<reference evidence="1" key="1">
    <citation type="journal article" date="2013" name="Nat. Commun.">
        <title>Whole-genome sequencing of Oryza brachyantha reveals mechanisms underlying Oryza genome evolution.</title>
        <authorList>
            <person name="Chen J."/>
            <person name="Huang Q."/>
            <person name="Gao D."/>
            <person name="Wang J."/>
            <person name="Lang Y."/>
            <person name="Liu T."/>
            <person name="Li B."/>
            <person name="Bai Z."/>
            <person name="Luis Goicoechea J."/>
            <person name="Liang C."/>
            <person name="Chen C."/>
            <person name="Zhang W."/>
            <person name="Sun S."/>
            <person name="Liao Y."/>
            <person name="Zhang X."/>
            <person name="Yang L."/>
            <person name="Song C."/>
            <person name="Wang M."/>
            <person name="Shi J."/>
            <person name="Liu G."/>
            <person name="Liu J."/>
            <person name="Zhou H."/>
            <person name="Zhou W."/>
            <person name="Yu Q."/>
            <person name="An N."/>
            <person name="Chen Y."/>
            <person name="Cai Q."/>
            <person name="Wang B."/>
            <person name="Liu B."/>
            <person name="Min J."/>
            <person name="Huang Y."/>
            <person name="Wu H."/>
            <person name="Li Z."/>
            <person name="Zhang Y."/>
            <person name="Yin Y."/>
            <person name="Song W."/>
            <person name="Jiang J."/>
            <person name="Jackson S.A."/>
            <person name="Wing R.A."/>
            <person name="Wang J."/>
            <person name="Chen M."/>
        </authorList>
    </citation>
    <scope>NUCLEOTIDE SEQUENCE [LARGE SCALE GENOMIC DNA]</scope>
    <source>
        <strain evidence="1">cv. IRGC 101232</strain>
    </source>
</reference>
<dbReference type="HOGENOM" id="CLU_1417153_0_0_1"/>
<dbReference type="Gramene" id="OB06G21630.1">
    <property type="protein sequence ID" value="OB06G21630.1"/>
    <property type="gene ID" value="OB06G21630"/>
</dbReference>
<accession>J3MDR9</accession>
<dbReference type="Proteomes" id="UP000006038">
    <property type="component" value="Chromosome 6"/>
</dbReference>
<dbReference type="EnsemblPlants" id="OB06G21630.1">
    <property type="protein sequence ID" value="OB06G21630.1"/>
    <property type="gene ID" value="OB06G21630"/>
</dbReference>
<organism evidence="1">
    <name type="scientific">Oryza brachyantha</name>
    <name type="common">malo sina</name>
    <dbReference type="NCBI Taxonomy" id="4533"/>
    <lineage>
        <taxon>Eukaryota</taxon>
        <taxon>Viridiplantae</taxon>
        <taxon>Streptophyta</taxon>
        <taxon>Embryophyta</taxon>
        <taxon>Tracheophyta</taxon>
        <taxon>Spermatophyta</taxon>
        <taxon>Magnoliopsida</taxon>
        <taxon>Liliopsida</taxon>
        <taxon>Poales</taxon>
        <taxon>Poaceae</taxon>
        <taxon>BOP clade</taxon>
        <taxon>Oryzoideae</taxon>
        <taxon>Oryzeae</taxon>
        <taxon>Oryzinae</taxon>
        <taxon>Oryza</taxon>
    </lineage>
</organism>
<keyword evidence="2" id="KW-1185">Reference proteome</keyword>
<evidence type="ECO:0000313" key="2">
    <source>
        <dbReference type="Proteomes" id="UP000006038"/>
    </source>
</evidence>
<dbReference type="AlphaFoldDB" id="J3MDR9"/>
<sequence length="192" mass="22201">MDDRRLAEARPDNWEELRAEYSRVFRLAEVVSTAEERDGGCFFSAGGRGGAEVPDPGAADVEMMKRIRQKSISHGRIERLRELRGIWRKWRRGRERGEAQLMGEEESETAQKAKAEADSCRNITTRVVSSRRNLMIEFEQLVQMIYTIVISLHPLEKTRWTKASYQRSCKLRTLGSRVELNGQILFSRTLQI</sequence>